<organism evidence="3 4">
    <name type="scientific">Claviceps purpurea (strain 20.1)</name>
    <name type="common">Ergot fungus</name>
    <name type="synonym">Sphacelia segetum</name>
    <dbReference type="NCBI Taxonomy" id="1111077"/>
    <lineage>
        <taxon>Eukaryota</taxon>
        <taxon>Fungi</taxon>
        <taxon>Dikarya</taxon>
        <taxon>Ascomycota</taxon>
        <taxon>Pezizomycotina</taxon>
        <taxon>Sordariomycetes</taxon>
        <taxon>Hypocreomycetidae</taxon>
        <taxon>Hypocreales</taxon>
        <taxon>Clavicipitaceae</taxon>
        <taxon>Claviceps</taxon>
    </lineage>
</organism>
<dbReference type="VEuPathDB" id="FungiDB:CPUR_04639"/>
<feature type="compositionally biased region" description="Low complexity" evidence="1">
    <location>
        <begin position="111"/>
        <end position="136"/>
    </location>
</feature>
<evidence type="ECO:0000259" key="2">
    <source>
        <dbReference type="SMART" id="SM00198"/>
    </source>
</evidence>
<dbReference type="eggNOG" id="KOG3017">
    <property type="taxonomic scope" value="Eukaryota"/>
</dbReference>
<accession>M1W6Z5</accession>
<dbReference type="InterPro" id="IPR014044">
    <property type="entry name" value="CAP_dom"/>
</dbReference>
<feature type="compositionally biased region" description="Low complexity" evidence="1">
    <location>
        <begin position="182"/>
        <end position="196"/>
    </location>
</feature>
<dbReference type="Proteomes" id="UP000016801">
    <property type="component" value="Unassembled WGS sequence"/>
</dbReference>
<dbReference type="SMART" id="SM00198">
    <property type="entry name" value="SCP"/>
    <property type="match status" value="1"/>
</dbReference>
<dbReference type="InterPro" id="IPR035940">
    <property type="entry name" value="CAP_sf"/>
</dbReference>
<sequence>MHHKGEPVVDTSSDLLFNLGSCAAHSSAAHCQRGPTCVWHVSKYRSITLFKMKTSILLVATAALLATATPLKKRVMVTDWVTEVEWVTLYEDGTSHQQTPAVNVEAPKATTPPAALANDNSVKPHTTSAAPSSSTPTPTPQPPKPQPVVVDVQIPEVETPKVQPPVLDVKTQAKTPVLEVKPQAPKTSSPPKSTPKSSPPQQAPATNNLNGYQKTVLDHHAILRKNHGVQPLEWDETLAQYAANTAKGCVFQHDMNQGSGNYGQNLASNGISGDISGQEVDSIRKAISDMWYKSEINSFSSFYGMSQPPSSSFHAYGHVTQLLWKDTRKVGCATVKCPAGTIFGMNSQYSVCNYGPPGNVQGQYGENVLPPLGLDISIV</sequence>
<evidence type="ECO:0000313" key="3">
    <source>
        <dbReference type="EMBL" id="CCE30790.1"/>
    </source>
</evidence>
<feature type="region of interest" description="Disordered" evidence="1">
    <location>
        <begin position="111"/>
        <end position="147"/>
    </location>
</feature>
<proteinExistence type="predicted"/>
<dbReference type="InterPro" id="IPR001283">
    <property type="entry name" value="CRISP-related"/>
</dbReference>
<dbReference type="PANTHER" id="PTHR10334">
    <property type="entry name" value="CYSTEINE-RICH SECRETORY PROTEIN-RELATED"/>
    <property type="match status" value="1"/>
</dbReference>
<evidence type="ECO:0000313" key="4">
    <source>
        <dbReference type="Proteomes" id="UP000016801"/>
    </source>
</evidence>
<dbReference type="Gene3D" id="3.40.33.10">
    <property type="entry name" value="CAP"/>
    <property type="match status" value="1"/>
</dbReference>
<dbReference type="PRINTS" id="PR00837">
    <property type="entry name" value="V5TPXLIKE"/>
</dbReference>
<dbReference type="HOGENOM" id="CLU_035730_5_0_1"/>
<comment type="caution">
    <text evidence="3">The sequence shown here is derived from an EMBL/GenBank/DDBJ whole genome shotgun (WGS) entry which is preliminary data.</text>
</comment>
<feature type="domain" description="SCP" evidence="2">
    <location>
        <begin position="211"/>
        <end position="362"/>
    </location>
</feature>
<dbReference type="OrthoDB" id="337038at2759"/>
<evidence type="ECO:0000256" key="1">
    <source>
        <dbReference type="SAM" id="MobiDB-lite"/>
    </source>
</evidence>
<protein>
    <recommendedName>
        <fullName evidence="2">SCP domain-containing protein</fullName>
    </recommendedName>
</protein>
<feature type="compositionally biased region" description="Pro residues" evidence="1">
    <location>
        <begin position="137"/>
        <end position="146"/>
    </location>
</feature>
<dbReference type="EMBL" id="CAGA01000025">
    <property type="protein sequence ID" value="CCE30790.1"/>
    <property type="molecule type" value="Genomic_DNA"/>
</dbReference>
<dbReference type="Pfam" id="PF00188">
    <property type="entry name" value="CAP"/>
    <property type="match status" value="1"/>
</dbReference>
<keyword evidence="4" id="KW-1185">Reference proteome</keyword>
<dbReference type="SUPFAM" id="SSF55797">
    <property type="entry name" value="PR-1-like"/>
    <property type="match status" value="1"/>
</dbReference>
<feature type="region of interest" description="Disordered" evidence="1">
    <location>
        <begin position="159"/>
        <end position="208"/>
    </location>
</feature>
<name>M1W6Z5_CLAP2</name>
<gene>
    <name evidence="3" type="ORF">CPUR_04639</name>
</gene>
<dbReference type="AlphaFoldDB" id="M1W6Z5"/>
<reference evidence="3 4" key="1">
    <citation type="journal article" date="2013" name="PLoS Genet.">
        <title>Plant-symbiotic fungi as chemical engineers: Multi-genome analysis of the Clavicipitaceae reveals dynamics of alkaloid loci.</title>
        <authorList>
            <person name="Schardl C.L."/>
            <person name="Young C.A."/>
            <person name="Hesse U."/>
            <person name="Amyotte S.G."/>
            <person name="Andreeva K."/>
            <person name="Calie P.J."/>
            <person name="Fleetwood D.J."/>
            <person name="Haws D.C."/>
            <person name="Moore N."/>
            <person name="Oeser B."/>
            <person name="Panaccione D.G."/>
            <person name="Schweri K.K."/>
            <person name="Voisey C.R."/>
            <person name="Farman M.L."/>
            <person name="Jaromczyk J.W."/>
            <person name="Roe B.A."/>
            <person name="O'Sullivan D.M."/>
            <person name="Scott B."/>
            <person name="Tudzynski P."/>
            <person name="An Z."/>
            <person name="Arnaoudova E.G."/>
            <person name="Bullock C.T."/>
            <person name="Charlton N.D."/>
            <person name="Chen L."/>
            <person name="Cox M."/>
            <person name="Dinkins R.D."/>
            <person name="Florea S."/>
            <person name="Glenn A.E."/>
            <person name="Gordon A."/>
            <person name="Gueldener U."/>
            <person name="Harris D.R."/>
            <person name="Hollin W."/>
            <person name="Jaromczyk J."/>
            <person name="Johnson R.D."/>
            <person name="Khan A.K."/>
            <person name="Leistner E."/>
            <person name="Leuchtmann A."/>
            <person name="Li C."/>
            <person name="Liu J."/>
            <person name="Liu J."/>
            <person name="Liu M."/>
            <person name="Mace W."/>
            <person name="Machado C."/>
            <person name="Nagabhyru P."/>
            <person name="Pan J."/>
            <person name="Schmid J."/>
            <person name="Sugawara K."/>
            <person name="Steiner U."/>
            <person name="Takach J.E."/>
            <person name="Tanaka E."/>
            <person name="Webb J.S."/>
            <person name="Wilson E.V."/>
            <person name="Wiseman J.L."/>
            <person name="Yoshida R."/>
            <person name="Zeng Z."/>
        </authorList>
    </citation>
    <scope>NUCLEOTIDE SEQUENCE [LARGE SCALE GENOMIC DNA]</scope>
    <source>
        <strain evidence="3 4">20.1</strain>
    </source>
</reference>